<dbReference type="STRING" id="1213857.A0A484FGY3"/>
<keyword evidence="3" id="KW-1185">Reference proteome</keyword>
<feature type="compositionally biased region" description="Low complexity" evidence="1">
    <location>
        <begin position="1"/>
        <end position="15"/>
    </location>
</feature>
<evidence type="ECO:0000256" key="1">
    <source>
        <dbReference type="SAM" id="MobiDB-lite"/>
    </source>
</evidence>
<comment type="caution">
    <text evidence="2">The sequence shown here is derived from an EMBL/GenBank/DDBJ whole genome shotgun (WGS) entry which is preliminary data.</text>
</comment>
<dbReference type="AlphaFoldDB" id="A0A484FGY3"/>
<proteinExistence type="predicted"/>
<feature type="region of interest" description="Disordered" evidence="1">
    <location>
        <begin position="570"/>
        <end position="675"/>
    </location>
</feature>
<gene>
    <name evidence="2" type="ORF">Cob_v009270</name>
</gene>
<feature type="compositionally biased region" description="Polar residues" evidence="1">
    <location>
        <begin position="30"/>
        <end position="44"/>
    </location>
</feature>
<dbReference type="OrthoDB" id="5413003at2759"/>
<dbReference type="PANTHER" id="PTHR37287">
    <property type="entry name" value="INO EIGHTY SUBUNIT 1"/>
    <property type="match status" value="1"/>
</dbReference>
<dbReference type="EMBL" id="AMCV02000027">
    <property type="protein sequence ID" value="TDZ17699.1"/>
    <property type="molecule type" value="Genomic_DNA"/>
</dbReference>
<reference evidence="3" key="1">
    <citation type="journal article" date="2013" name="New Phytol.">
        <title>Comparative genomic and transcriptomic analyses reveal the hemibiotrophic stage shift of Colletotrichum fungi.</title>
        <authorList>
            <person name="Gan P."/>
            <person name="Ikeda K."/>
            <person name="Irieda H."/>
            <person name="Narusaka M."/>
            <person name="O'Connell R.J."/>
            <person name="Narusaka Y."/>
            <person name="Takano Y."/>
            <person name="Kubo Y."/>
            <person name="Shirasu K."/>
        </authorList>
    </citation>
    <scope>NUCLEOTIDE SEQUENCE [LARGE SCALE GENOMIC DNA]</scope>
    <source>
        <strain evidence="3">104-T / ATCC 96160 / CBS 514.97 / LARS 414 / MAFF 240422</strain>
    </source>
</reference>
<dbReference type="InterPro" id="IPR038014">
    <property type="entry name" value="Ies1"/>
</dbReference>
<reference evidence="3" key="2">
    <citation type="journal article" date="2019" name="Mol. Plant Microbe Interact.">
        <title>Genome sequence resources for four phytopathogenic fungi from the Colletotrichum orbiculare species complex.</title>
        <authorList>
            <person name="Gan P."/>
            <person name="Tsushima A."/>
            <person name="Narusaka M."/>
            <person name="Narusaka Y."/>
            <person name="Takano Y."/>
            <person name="Kubo Y."/>
            <person name="Shirasu K."/>
        </authorList>
    </citation>
    <scope>GENOME REANNOTATION</scope>
    <source>
        <strain evidence="3">104-T / ATCC 96160 / CBS 514.97 / LARS 414 / MAFF 240422</strain>
    </source>
</reference>
<evidence type="ECO:0000313" key="3">
    <source>
        <dbReference type="Proteomes" id="UP000014480"/>
    </source>
</evidence>
<organism evidence="2 3">
    <name type="scientific">Colletotrichum orbiculare (strain 104-T / ATCC 96160 / CBS 514.97 / LARS 414 / MAFF 240422)</name>
    <name type="common">Cucumber anthracnose fungus</name>
    <name type="synonym">Colletotrichum lagenarium</name>
    <dbReference type="NCBI Taxonomy" id="1213857"/>
    <lineage>
        <taxon>Eukaryota</taxon>
        <taxon>Fungi</taxon>
        <taxon>Dikarya</taxon>
        <taxon>Ascomycota</taxon>
        <taxon>Pezizomycotina</taxon>
        <taxon>Sordariomycetes</taxon>
        <taxon>Hypocreomycetidae</taxon>
        <taxon>Glomerellales</taxon>
        <taxon>Glomerellaceae</taxon>
        <taxon>Colletotrichum</taxon>
        <taxon>Colletotrichum orbiculare species complex</taxon>
    </lineage>
</organism>
<name>A0A484FGY3_COLOR</name>
<dbReference type="PANTHER" id="PTHR37287:SF1">
    <property type="entry name" value="INO EIGHTY SUBUNIT 1"/>
    <property type="match status" value="1"/>
</dbReference>
<feature type="compositionally biased region" description="Acidic residues" evidence="1">
    <location>
        <begin position="666"/>
        <end position="675"/>
    </location>
</feature>
<dbReference type="Proteomes" id="UP000014480">
    <property type="component" value="Unassembled WGS sequence"/>
</dbReference>
<protein>
    <submittedName>
        <fullName evidence="2">Ino eighty subunit 1</fullName>
    </submittedName>
</protein>
<feature type="region of interest" description="Disordered" evidence="1">
    <location>
        <begin position="360"/>
        <end position="449"/>
    </location>
</feature>
<dbReference type="GO" id="GO:0031011">
    <property type="term" value="C:Ino80 complex"/>
    <property type="evidence" value="ECO:0007669"/>
    <property type="project" value="InterPro"/>
</dbReference>
<evidence type="ECO:0000313" key="2">
    <source>
        <dbReference type="EMBL" id="TDZ17699.1"/>
    </source>
</evidence>
<sequence length="675" mass="74529">MAPASPSSTAAGAMSEAASSPPRGDEGKSFMSQGITEDNDTQMMDATPEPTEKTSGRGKKGSQSKEQSASGSIGKVKHLKKEDGEPLWRKDIQYDFLRAIFDNEKAVFTNTYEPEKGPQNFADLYIDTMSRSSKTSKVLRDKLLSDRAAAKGMAMVCLLVNIGRMNTTLNFFPEMRAQLRTYHAIPSLQANQDAHAYKQLQDAPRLKSILKGGAEDREEPNSLSKIKQMDAPRTNPVNMLFLICQSAAKIAELHFPNGAEFHDLVMKTRYTSESRARAFLWIMWFYLESDFTEEGCEENPFGAGVDYGVDVANQGVPELEEMTPEQEAAENVDTQMEIDFGHEKQRMRKKILEADQAYLADSQSKRGSRTSRIMAEEGPAILPRIRPSKHESDVDSTRSTPPPRALGRGLGSSVRRGAPLKYQIVDGSSPAASGHHHHQEGIVARKPRPPTAHQIAVERNRNQRVEYILDRGIRKQHHKARKHRRQDGALYRAFQRIQQMEDPFEDSEGEDGPHRQLMSGGDKTVGAFREKGFGGIVQLSTETDDFGEEASAYAAAFRRTSRRLERWSAHEGPPLGVIPPRKKKKANGIERGDAGDMTMDFDGTMTAAGSPSKMNGDANGDMTLGDVTLGDVTMDDGDDADKTVPGSPGEDEELDDMDRSPLGLPADEDSGSDYD</sequence>
<feature type="region of interest" description="Disordered" evidence="1">
    <location>
        <begin position="1"/>
        <end position="82"/>
    </location>
</feature>
<accession>A0A484FGY3</accession>
<feature type="compositionally biased region" description="Low complexity" evidence="1">
    <location>
        <begin position="405"/>
        <end position="417"/>
    </location>
</feature>